<dbReference type="AlphaFoldDB" id="A0A372EJV6"/>
<dbReference type="PANTHER" id="PTHR21666:SF288">
    <property type="entry name" value="CELL DIVISION PROTEIN YTFB"/>
    <property type="match status" value="1"/>
</dbReference>
<keyword evidence="7" id="KW-0472">Membrane</keyword>
<evidence type="ECO:0000313" key="9">
    <source>
        <dbReference type="EMBL" id="RFP79188.1"/>
    </source>
</evidence>
<dbReference type="InterPro" id="IPR050570">
    <property type="entry name" value="Cell_wall_metabolism_enzyme"/>
</dbReference>
<evidence type="ECO:0000259" key="8">
    <source>
        <dbReference type="Pfam" id="PF01551"/>
    </source>
</evidence>
<keyword evidence="5" id="KW-0862">Zinc</keyword>
<dbReference type="GO" id="GO:0046872">
    <property type="term" value="F:metal ion binding"/>
    <property type="evidence" value="ECO:0007669"/>
    <property type="project" value="UniProtKB-KW"/>
</dbReference>
<keyword evidence="4" id="KW-0378">Hydrolase</keyword>
<evidence type="ECO:0000256" key="2">
    <source>
        <dbReference type="ARBA" id="ARBA00022670"/>
    </source>
</evidence>
<keyword evidence="3" id="KW-0479">Metal-binding</keyword>
<dbReference type="EMBL" id="QVLS01000005">
    <property type="protein sequence ID" value="RFP79188.1"/>
    <property type="molecule type" value="Genomic_DNA"/>
</dbReference>
<keyword evidence="7" id="KW-1133">Transmembrane helix</keyword>
<feature type="transmembrane region" description="Helical" evidence="7">
    <location>
        <begin position="27"/>
        <end position="49"/>
    </location>
</feature>
<keyword evidence="7" id="KW-0812">Transmembrane</keyword>
<evidence type="ECO:0000256" key="5">
    <source>
        <dbReference type="ARBA" id="ARBA00022833"/>
    </source>
</evidence>
<dbReference type="Proteomes" id="UP000261931">
    <property type="component" value="Unassembled WGS sequence"/>
</dbReference>
<proteinExistence type="predicted"/>
<accession>A0A372EJV6</accession>
<feature type="domain" description="M23ase beta-sheet core" evidence="8">
    <location>
        <begin position="328"/>
        <end position="422"/>
    </location>
</feature>
<gene>
    <name evidence="9" type="ORF">DY262_09385</name>
</gene>
<dbReference type="InterPro" id="IPR016047">
    <property type="entry name" value="M23ase_b-sheet_dom"/>
</dbReference>
<dbReference type="InterPro" id="IPR011055">
    <property type="entry name" value="Dup_hybrid_motif"/>
</dbReference>
<dbReference type="CDD" id="cd12797">
    <property type="entry name" value="M23_peptidase"/>
    <property type="match status" value="1"/>
</dbReference>
<name>A0A372EJV6_9BURK</name>
<evidence type="ECO:0000256" key="3">
    <source>
        <dbReference type="ARBA" id="ARBA00022723"/>
    </source>
</evidence>
<evidence type="ECO:0000256" key="1">
    <source>
        <dbReference type="ARBA" id="ARBA00001947"/>
    </source>
</evidence>
<reference evidence="9 10" key="1">
    <citation type="submission" date="2018-08" db="EMBL/GenBank/DDBJ databases">
        <title>Hydrogenophaga sp. LA-38 isolated from sludge.</title>
        <authorList>
            <person name="Im W.-T."/>
        </authorList>
    </citation>
    <scope>NUCLEOTIDE SEQUENCE [LARGE SCALE GENOMIC DNA]</scope>
    <source>
        <strain evidence="9 10">LA-38</strain>
    </source>
</reference>
<keyword evidence="6" id="KW-0482">Metalloprotease</keyword>
<dbReference type="PANTHER" id="PTHR21666">
    <property type="entry name" value="PEPTIDASE-RELATED"/>
    <property type="match status" value="1"/>
</dbReference>
<keyword evidence="10" id="KW-1185">Reference proteome</keyword>
<organism evidence="9 10">
    <name type="scientific">Hydrogenophaga borbori</name>
    <dbReference type="NCBI Taxonomy" id="2294117"/>
    <lineage>
        <taxon>Bacteria</taxon>
        <taxon>Pseudomonadati</taxon>
        <taxon>Pseudomonadota</taxon>
        <taxon>Betaproteobacteria</taxon>
        <taxon>Burkholderiales</taxon>
        <taxon>Comamonadaceae</taxon>
        <taxon>Hydrogenophaga</taxon>
    </lineage>
</organism>
<comment type="cofactor">
    <cofactor evidence="1">
        <name>Zn(2+)</name>
        <dbReference type="ChEBI" id="CHEBI:29105"/>
    </cofactor>
</comment>
<evidence type="ECO:0000256" key="7">
    <source>
        <dbReference type="SAM" id="Phobius"/>
    </source>
</evidence>
<comment type="caution">
    <text evidence="9">The sequence shown here is derived from an EMBL/GenBank/DDBJ whole genome shotgun (WGS) entry which is preliminary data.</text>
</comment>
<evidence type="ECO:0000313" key="10">
    <source>
        <dbReference type="Proteomes" id="UP000261931"/>
    </source>
</evidence>
<dbReference type="GO" id="GO:0004222">
    <property type="term" value="F:metalloendopeptidase activity"/>
    <property type="evidence" value="ECO:0007669"/>
    <property type="project" value="TreeGrafter"/>
</dbReference>
<evidence type="ECO:0000256" key="4">
    <source>
        <dbReference type="ARBA" id="ARBA00022801"/>
    </source>
</evidence>
<dbReference type="GO" id="GO:0006508">
    <property type="term" value="P:proteolysis"/>
    <property type="evidence" value="ECO:0007669"/>
    <property type="project" value="UniProtKB-KW"/>
</dbReference>
<sequence>MIRQTLNAAAQWGQQIAESIAQHPRRVMGGIGVLLLGTGVTAFGIAPLAPDAADLPVRQVVEALPVTATPLYAAIPASADLPPEARPVLASPQPWTLYRSDTTRNDDTPQSLLLRLGVNDGEAQAFLARNPLARQLLASRQSRLVHAEATPQQVLQRLTARWPDPKNDRGFLRLVVERGANGLSARLEPGTLEAASRLASGEIRSSLFASTDAAGIPDAVAVQLAEMFASDIDFRRDLRKGDRFQVVYETLSAEGEPMKTGRILSAVFVNDGRPHEAVWFEAPGVKGGYYGFNGDSKRRYFLSSPLEFSRVSSGYGMRFHPVLGRQRAHLGVDYAAPTGTPVRTVADGVIEFAGVQRGYGNVIYVRHRNNQVTVFAHLSRIGVRTGQRVSQGEFIGNVGTTGMSTGPHLHFEFRDNGEHRDPLVIARQSEAIKLPENLRSAFNQVAQAQQQELAAAGRLQQALASTDSGR</sequence>
<protein>
    <submittedName>
        <fullName evidence="9">M23 family peptidase</fullName>
    </submittedName>
</protein>
<keyword evidence="2" id="KW-0645">Protease</keyword>
<dbReference type="Gene3D" id="2.70.70.10">
    <property type="entry name" value="Glucose Permease (Domain IIA)"/>
    <property type="match status" value="1"/>
</dbReference>
<evidence type="ECO:0000256" key="6">
    <source>
        <dbReference type="ARBA" id="ARBA00023049"/>
    </source>
</evidence>
<dbReference type="Gene3D" id="3.10.450.350">
    <property type="match status" value="2"/>
</dbReference>
<dbReference type="SUPFAM" id="SSF51261">
    <property type="entry name" value="Duplicated hybrid motif"/>
    <property type="match status" value="1"/>
</dbReference>
<dbReference type="Pfam" id="PF01551">
    <property type="entry name" value="Peptidase_M23"/>
    <property type="match status" value="1"/>
</dbReference>